<sequence length="280" mass="31792">MKILITGAAGQLGKELSIKLNHHYDVYSMSRAQLDITQPKHCNEVIGRIRPDVVIHAAAFTSVDLAETQAEEAYKVNVSGTRNVAVASEKVGAKFCYISTDYVFDGQTMNPYREIDLPNPIGIYGKTKWAGEEMTRTLTTKFFIVRTSWVYGMYGNNFVKTMLKLAKERDEIQVVNDQTGSPTYTADLADFIEKLILTEQYGIYHASNSGSCTWYQFTKAIFEECGTTTKVIPCTTEEFPRPAPRPKFSVLDHLSLRAEGFEEFRHWRDALRQFLNQIKV</sequence>
<comment type="pathway">
    <text evidence="2">Carbohydrate biosynthesis; dTDP-L-rhamnose biosynthesis.</text>
</comment>
<dbReference type="InterPro" id="IPR029903">
    <property type="entry name" value="RmlD-like-bd"/>
</dbReference>
<comment type="function">
    <text evidence="2">Catalyzes the reduction of dTDP-6-deoxy-L-lyxo-4-hexulose to yield dTDP-L-rhamnose.</text>
</comment>
<dbReference type="NCBIfam" id="TIGR01214">
    <property type="entry name" value="rmlD"/>
    <property type="match status" value="1"/>
</dbReference>
<keyword evidence="5" id="KW-1185">Reference proteome</keyword>
<dbReference type="GO" id="GO:0008831">
    <property type="term" value="F:dTDP-4-dehydrorhamnose reductase activity"/>
    <property type="evidence" value="ECO:0007669"/>
    <property type="project" value="UniProtKB-EC"/>
</dbReference>
<dbReference type="EC" id="1.1.1.133" evidence="2"/>
<evidence type="ECO:0000313" key="5">
    <source>
        <dbReference type="Proteomes" id="UP001597120"/>
    </source>
</evidence>
<comment type="caution">
    <text evidence="4">The sequence shown here is derived from an EMBL/GenBank/DDBJ whole genome shotgun (WGS) entry which is preliminary data.</text>
</comment>
<dbReference type="PANTHER" id="PTHR10491:SF4">
    <property type="entry name" value="METHIONINE ADENOSYLTRANSFERASE 2 SUBUNIT BETA"/>
    <property type="match status" value="1"/>
</dbReference>
<name>A0ABW3D868_9BACL</name>
<dbReference type="SUPFAM" id="SSF51735">
    <property type="entry name" value="NAD(P)-binding Rossmann-fold domains"/>
    <property type="match status" value="1"/>
</dbReference>
<evidence type="ECO:0000256" key="1">
    <source>
        <dbReference type="ARBA" id="ARBA00010944"/>
    </source>
</evidence>
<proteinExistence type="inferred from homology"/>
<dbReference type="Pfam" id="PF04321">
    <property type="entry name" value="RmlD_sub_bind"/>
    <property type="match status" value="1"/>
</dbReference>
<keyword evidence="2" id="KW-0521">NADP</keyword>
<comment type="similarity">
    <text evidence="1 2">Belongs to the dTDP-4-dehydrorhamnose reductase family.</text>
</comment>
<dbReference type="CDD" id="cd05254">
    <property type="entry name" value="dTDP_HR_like_SDR_e"/>
    <property type="match status" value="1"/>
</dbReference>
<evidence type="ECO:0000259" key="3">
    <source>
        <dbReference type="Pfam" id="PF04321"/>
    </source>
</evidence>
<protein>
    <recommendedName>
        <fullName evidence="2">dTDP-4-dehydrorhamnose reductase</fullName>
        <ecNumber evidence="2">1.1.1.133</ecNumber>
    </recommendedName>
</protein>
<reference evidence="5" key="1">
    <citation type="journal article" date="2019" name="Int. J. Syst. Evol. Microbiol.">
        <title>The Global Catalogue of Microorganisms (GCM) 10K type strain sequencing project: providing services to taxonomists for standard genome sequencing and annotation.</title>
        <authorList>
            <consortium name="The Broad Institute Genomics Platform"/>
            <consortium name="The Broad Institute Genome Sequencing Center for Infectious Disease"/>
            <person name="Wu L."/>
            <person name="Ma J."/>
        </authorList>
    </citation>
    <scope>NUCLEOTIDE SEQUENCE [LARGE SCALE GENOMIC DNA]</scope>
    <source>
        <strain evidence="5">CCUG 57263</strain>
    </source>
</reference>
<evidence type="ECO:0000256" key="2">
    <source>
        <dbReference type="RuleBase" id="RU364082"/>
    </source>
</evidence>
<dbReference type="EMBL" id="JBHTIU010000031">
    <property type="protein sequence ID" value="MFD0869518.1"/>
    <property type="molecule type" value="Genomic_DNA"/>
</dbReference>
<evidence type="ECO:0000313" key="4">
    <source>
        <dbReference type="EMBL" id="MFD0869518.1"/>
    </source>
</evidence>
<keyword evidence="2 4" id="KW-0560">Oxidoreductase</keyword>
<accession>A0ABW3D868</accession>
<dbReference type="Gene3D" id="3.40.50.720">
    <property type="entry name" value="NAD(P)-binding Rossmann-like Domain"/>
    <property type="match status" value="1"/>
</dbReference>
<organism evidence="4 5">
    <name type="scientific">Paenibacillus residui</name>
    <dbReference type="NCBI Taxonomy" id="629724"/>
    <lineage>
        <taxon>Bacteria</taxon>
        <taxon>Bacillati</taxon>
        <taxon>Bacillota</taxon>
        <taxon>Bacilli</taxon>
        <taxon>Bacillales</taxon>
        <taxon>Paenibacillaceae</taxon>
        <taxon>Paenibacillus</taxon>
    </lineage>
</organism>
<feature type="domain" description="RmlD-like substrate binding" evidence="3">
    <location>
        <begin position="1"/>
        <end position="278"/>
    </location>
</feature>
<dbReference type="Proteomes" id="UP001597120">
    <property type="component" value="Unassembled WGS sequence"/>
</dbReference>
<dbReference type="PANTHER" id="PTHR10491">
    <property type="entry name" value="DTDP-4-DEHYDRORHAMNOSE REDUCTASE"/>
    <property type="match status" value="1"/>
</dbReference>
<dbReference type="InterPro" id="IPR036291">
    <property type="entry name" value="NAD(P)-bd_dom_sf"/>
</dbReference>
<dbReference type="Gene3D" id="3.90.25.10">
    <property type="entry name" value="UDP-galactose 4-epimerase, domain 1"/>
    <property type="match status" value="1"/>
</dbReference>
<gene>
    <name evidence="4" type="primary">rfbD</name>
    <name evidence="4" type="ORF">ACFQ03_10185</name>
</gene>
<dbReference type="RefSeq" id="WP_379287926.1">
    <property type="nucleotide sequence ID" value="NZ_JBHTIU010000031.1"/>
</dbReference>
<dbReference type="InterPro" id="IPR005913">
    <property type="entry name" value="dTDP_dehydrorham_reduct"/>
</dbReference>